<keyword evidence="5" id="KW-1185">Reference proteome</keyword>
<feature type="domain" description="Zn(2)-C6 fungal-type" evidence="3">
    <location>
        <begin position="4"/>
        <end position="34"/>
    </location>
</feature>
<dbReference type="GO" id="GO:0000981">
    <property type="term" value="F:DNA-binding transcription factor activity, RNA polymerase II-specific"/>
    <property type="evidence" value="ECO:0007669"/>
    <property type="project" value="InterPro"/>
</dbReference>
<gene>
    <name evidence="4" type="ORF">NA56DRAFT_685820</name>
</gene>
<sequence>MVFRCQTCKSRHVKCDALQPRCNRCKNADRTCTWDPNDHAGETGLHFKIENSFAGGKPRRPRKPKKPVTEPAKIPSVPACEISPQAAHALDVQAFHYWLENWMFRLEDLPEIGHMYSEHVLFHWALARPGSGLHLALFTFSHAVFGRANHVEKALEEAERAHAQSIVAMQKEMEDLEQLSDEKIDQLLVTTMLMSSYQNTMYGIQIHHHVSEVDEVGSRLWKSLCHHEGALALLKLRQQHGPPPYLPLHRVVRQQVMRTCILRGMLIPDFLQDGADYGEEGPALELDALMVRVAALRTKSLALLYREMAVHSSDIVEAEDLAEEAQNLDTALASWPTSLPEKWMFYFPPSSSISGENDHTYNGTVHSYATHGHAAIWGRYTAIRLIVNSIRIRYFTYQLQTFNYPSQRSFIAIQQQAIRATMEVITAELCGCVPFFFNQLDQTGMRSILMGKYTIRTNEEILPKMAALLAWPLTVAISCEHIPEPHRQWLKGKLSVVAKSLGDAVLDSVVEQGEFRF</sequence>
<evidence type="ECO:0000259" key="3">
    <source>
        <dbReference type="PROSITE" id="PS50048"/>
    </source>
</evidence>
<feature type="compositionally biased region" description="Basic residues" evidence="2">
    <location>
        <begin position="57"/>
        <end position="66"/>
    </location>
</feature>
<evidence type="ECO:0000256" key="1">
    <source>
        <dbReference type="ARBA" id="ARBA00023242"/>
    </source>
</evidence>
<dbReference type="SUPFAM" id="SSF57701">
    <property type="entry name" value="Zn2/Cys6 DNA-binding domain"/>
    <property type="match status" value="1"/>
</dbReference>
<evidence type="ECO:0000313" key="4">
    <source>
        <dbReference type="EMBL" id="PMD26004.1"/>
    </source>
</evidence>
<protein>
    <recommendedName>
        <fullName evidence="3">Zn(2)-C6 fungal-type domain-containing protein</fullName>
    </recommendedName>
</protein>
<evidence type="ECO:0000313" key="5">
    <source>
        <dbReference type="Proteomes" id="UP000235672"/>
    </source>
</evidence>
<accession>A0A2J6QIC6</accession>
<dbReference type="PROSITE" id="PS50048">
    <property type="entry name" value="ZN2_CY6_FUNGAL_2"/>
    <property type="match status" value="1"/>
</dbReference>
<dbReference type="PANTHER" id="PTHR38791">
    <property type="entry name" value="ZN(II)2CYS6 TRANSCRIPTION FACTOR (EUROFUNG)-RELATED-RELATED"/>
    <property type="match status" value="1"/>
</dbReference>
<feature type="region of interest" description="Disordered" evidence="2">
    <location>
        <begin position="52"/>
        <end position="72"/>
    </location>
</feature>
<dbReference type="Pfam" id="PF00172">
    <property type="entry name" value="Zn_clus"/>
    <property type="match status" value="1"/>
</dbReference>
<dbReference type="Gene3D" id="4.10.240.10">
    <property type="entry name" value="Zn(2)-C6 fungal-type DNA-binding domain"/>
    <property type="match status" value="1"/>
</dbReference>
<evidence type="ECO:0000256" key="2">
    <source>
        <dbReference type="SAM" id="MobiDB-lite"/>
    </source>
</evidence>
<dbReference type="InterPro" id="IPR053175">
    <property type="entry name" value="DHMBA_Reg_Transcription_Factor"/>
</dbReference>
<dbReference type="CDD" id="cd00067">
    <property type="entry name" value="GAL4"/>
    <property type="match status" value="1"/>
</dbReference>
<keyword evidence="1" id="KW-0539">Nucleus</keyword>
<dbReference type="Proteomes" id="UP000235672">
    <property type="component" value="Unassembled WGS sequence"/>
</dbReference>
<dbReference type="GO" id="GO:0008270">
    <property type="term" value="F:zinc ion binding"/>
    <property type="evidence" value="ECO:0007669"/>
    <property type="project" value="InterPro"/>
</dbReference>
<reference evidence="4 5" key="1">
    <citation type="submission" date="2016-05" db="EMBL/GenBank/DDBJ databases">
        <title>A degradative enzymes factory behind the ericoid mycorrhizal symbiosis.</title>
        <authorList>
            <consortium name="DOE Joint Genome Institute"/>
            <person name="Martino E."/>
            <person name="Morin E."/>
            <person name="Grelet G."/>
            <person name="Kuo A."/>
            <person name="Kohler A."/>
            <person name="Daghino S."/>
            <person name="Barry K."/>
            <person name="Choi C."/>
            <person name="Cichocki N."/>
            <person name="Clum A."/>
            <person name="Copeland A."/>
            <person name="Hainaut M."/>
            <person name="Haridas S."/>
            <person name="Labutti K."/>
            <person name="Lindquist E."/>
            <person name="Lipzen A."/>
            <person name="Khouja H.-R."/>
            <person name="Murat C."/>
            <person name="Ohm R."/>
            <person name="Olson A."/>
            <person name="Spatafora J."/>
            <person name="Veneault-Fourrey C."/>
            <person name="Henrissat B."/>
            <person name="Grigoriev I."/>
            <person name="Martin F."/>
            <person name="Perotto S."/>
        </authorList>
    </citation>
    <scope>NUCLEOTIDE SEQUENCE [LARGE SCALE GENOMIC DNA]</scope>
    <source>
        <strain evidence="4 5">UAMH 7357</strain>
    </source>
</reference>
<dbReference type="OrthoDB" id="2991872at2759"/>
<name>A0A2J6QIC6_9HELO</name>
<dbReference type="AlphaFoldDB" id="A0A2J6QIC6"/>
<dbReference type="PANTHER" id="PTHR38791:SF13">
    <property type="entry name" value="ZN(2)-C6 FUNGAL-TYPE DOMAIN-CONTAINING PROTEIN"/>
    <property type="match status" value="1"/>
</dbReference>
<proteinExistence type="predicted"/>
<dbReference type="InterPro" id="IPR036864">
    <property type="entry name" value="Zn2-C6_fun-type_DNA-bd_sf"/>
</dbReference>
<dbReference type="SMART" id="SM00066">
    <property type="entry name" value="GAL4"/>
    <property type="match status" value="1"/>
</dbReference>
<dbReference type="EMBL" id="KZ613469">
    <property type="protein sequence ID" value="PMD26004.1"/>
    <property type="molecule type" value="Genomic_DNA"/>
</dbReference>
<dbReference type="InterPro" id="IPR001138">
    <property type="entry name" value="Zn2Cys6_DnaBD"/>
</dbReference>
<organism evidence="4 5">
    <name type="scientific">Hyaloscypha hepaticicola</name>
    <dbReference type="NCBI Taxonomy" id="2082293"/>
    <lineage>
        <taxon>Eukaryota</taxon>
        <taxon>Fungi</taxon>
        <taxon>Dikarya</taxon>
        <taxon>Ascomycota</taxon>
        <taxon>Pezizomycotina</taxon>
        <taxon>Leotiomycetes</taxon>
        <taxon>Helotiales</taxon>
        <taxon>Hyaloscyphaceae</taxon>
        <taxon>Hyaloscypha</taxon>
    </lineage>
</organism>
<dbReference type="STRING" id="1745343.A0A2J6QIC6"/>